<dbReference type="KEGG" id="dma:DMR_30230"/>
<name>C4XID9_SOLM1</name>
<accession>C4XID9</accession>
<dbReference type="AlphaFoldDB" id="C4XID9"/>
<proteinExistence type="predicted"/>
<gene>
    <name evidence="2" type="ordered locus">DMR_30230</name>
</gene>
<evidence type="ECO:0000313" key="2">
    <source>
        <dbReference type="EMBL" id="BAH76514.1"/>
    </source>
</evidence>
<sequence>MIISVFARRYLKSSVTCLLFLVSGPLRRQEPRWKTGYGPRVRFPGVLVTGEGKLWGGVQTAQGGEDTGPVLWAGRGQDRGRAMGPPSGPISDRKRGPCPKARSSAEARSLAVVPDGLNHQGGQRL</sequence>
<dbReference type="EMBL" id="AP010904">
    <property type="protein sequence ID" value="BAH76514.1"/>
    <property type="molecule type" value="Genomic_DNA"/>
</dbReference>
<feature type="region of interest" description="Disordered" evidence="1">
    <location>
        <begin position="57"/>
        <end position="125"/>
    </location>
</feature>
<evidence type="ECO:0000256" key="1">
    <source>
        <dbReference type="SAM" id="MobiDB-lite"/>
    </source>
</evidence>
<organism evidence="2 3">
    <name type="scientific">Solidesulfovibrio magneticus (strain ATCC 700980 / DSM 13731 / RS-1)</name>
    <name type="common">Desulfovibrio magneticus</name>
    <dbReference type="NCBI Taxonomy" id="573370"/>
    <lineage>
        <taxon>Bacteria</taxon>
        <taxon>Pseudomonadati</taxon>
        <taxon>Thermodesulfobacteriota</taxon>
        <taxon>Desulfovibrionia</taxon>
        <taxon>Desulfovibrionales</taxon>
        <taxon>Desulfovibrionaceae</taxon>
        <taxon>Solidesulfovibrio</taxon>
    </lineage>
</organism>
<evidence type="ECO:0000313" key="3">
    <source>
        <dbReference type="Proteomes" id="UP000009071"/>
    </source>
</evidence>
<reference evidence="2 3" key="1">
    <citation type="journal article" date="2009" name="Genome Res.">
        <title>Whole genome sequence of Desulfovibrio magneticus strain RS-1 revealed common gene clusters in magnetotactic bacteria.</title>
        <authorList>
            <person name="Nakazawa H."/>
            <person name="Arakaki A."/>
            <person name="Narita-Yamada S."/>
            <person name="Yashiro I."/>
            <person name="Jinno K."/>
            <person name="Aoki N."/>
            <person name="Tsuruyama A."/>
            <person name="Okamura Y."/>
            <person name="Tanikawa S."/>
            <person name="Fujita N."/>
            <person name="Takeyama H."/>
            <person name="Matsunaga T."/>
        </authorList>
    </citation>
    <scope>NUCLEOTIDE SEQUENCE [LARGE SCALE GENOMIC DNA]</scope>
    <source>
        <strain evidence="3">ATCC 700980 / DSM 13731 / RS-1</strain>
    </source>
</reference>
<dbReference type="HOGENOM" id="CLU_1989039_0_0_7"/>
<protein>
    <submittedName>
        <fullName evidence="2">Uncharacterized protein</fullName>
    </submittedName>
</protein>
<dbReference type="Proteomes" id="UP000009071">
    <property type="component" value="Chromosome"/>
</dbReference>
<keyword evidence="3" id="KW-1185">Reference proteome</keyword>